<keyword evidence="2" id="KW-1185">Reference proteome</keyword>
<proteinExistence type="predicted"/>
<reference evidence="1" key="1">
    <citation type="submission" date="2020-12" db="EMBL/GenBank/DDBJ databases">
        <title>Draft Genome of Candida africana.</title>
        <authorList>
            <person name="Ayanbimpe G.M."/>
            <person name="Enweani I.B."/>
            <person name="Aguiyi J.C."/>
            <person name="Nnadi U.P."/>
            <person name="Izam Y."/>
            <person name="Ubani A."/>
            <person name="Ngene A.C."/>
        </authorList>
    </citation>
    <scope>NUCLEOTIDE SEQUENCE</scope>
    <source>
        <strain evidence="1">CEC4854</strain>
    </source>
</reference>
<organism evidence="1 2">
    <name type="scientific">Candida africana</name>
    <dbReference type="NCBI Taxonomy" id="241526"/>
    <lineage>
        <taxon>Eukaryota</taxon>
        <taxon>Fungi</taxon>
        <taxon>Dikarya</taxon>
        <taxon>Ascomycota</taxon>
        <taxon>Saccharomycotina</taxon>
        <taxon>Pichiomycetes</taxon>
        <taxon>Debaryomycetaceae</taxon>
        <taxon>Candida/Lodderomyces clade</taxon>
        <taxon>Candida</taxon>
    </lineage>
</organism>
<feature type="non-terminal residue" evidence="1">
    <location>
        <position position="1"/>
    </location>
</feature>
<accession>A0ACB7FQ05</accession>
<comment type="caution">
    <text evidence="1">The sequence shown here is derived from an EMBL/GenBank/DDBJ whole genome shotgun (WGS) entry which is preliminary data.</text>
</comment>
<protein>
    <submittedName>
        <fullName evidence="1">ADR1</fullName>
    </submittedName>
</protein>
<dbReference type="Proteomes" id="UP000742417">
    <property type="component" value="Unassembled WGS sequence"/>
</dbReference>
<name>A0ACB7FQ05_9ASCO</name>
<evidence type="ECO:0000313" key="1">
    <source>
        <dbReference type="EMBL" id="KAG8203033.1"/>
    </source>
</evidence>
<evidence type="ECO:0000313" key="2">
    <source>
        <dbReference type="Proteomes" id="UP000742417"/>
    </source>
</evidence>
<sequence length="1419" mass="160421">MISPTHQSQYLNYFVNPVLMTESGDIIDSVTGTTTTTANMSNTTIDAPTPASTTKNYKHKKQNTNTGTSMSPSNSINSTNNNAAAAAATTTTTTTTSKKSKDIPLELTAFGTTPSGKPRLFVCQVCTRAFARLEHLRRHERSHTKEKPFSCGVCQRKFSRRDLLLRHAQKLHAGCTDAITRLRRKSIKKSQDGDDDDDDDDDDEEMANSEDENDHDESGNASTKNGKKDKKDPPPEFNLNLFNLKQKPTKANTTKSKVAKLSTTTSRKNSTNPTRKNSSSLHKQVLDQRQKAAVNTKIVSSTKIVSGTNSGVSVTPTRSRRGASFSAQSGANYAINIPEFNDIYPHSDNVEFSTPQFLPSSLDNEMTWLNNIPNIPGLSDSVSAANLMRQNSITNSADHVTPPVNVSQHGSFSHQSTFSATDMGQTRSESVNSLNTPFDGSYMMPTVTISNQEIQNGVAAHHHHHQQQQQHNHQHQPNQSLLGLSRNDMLSEDHYGYSFYDIPENILNFPMDSISTTSNAMSSGPIQNFKPLSPITQEIEHEITPRIDGRIGDFQNNNNTNDNPIHQNINYDLNFLHTIDDIGQDVISKFMPGGYSFYGDNNVSATSSANDYNSPNNIVSPSQQNNQFALHNQSSHPSGASPHLNQAMMNKMRLHNYSSNKLFTNHIRHMINKALGKYPISGIMTPTIPSNEKLEFYLSVFIQSFLAHLPFIHPSKLNEYEIMAMTGNEDINNESARVCLPLLTATMGALLANNKNDAEHLYEASRRTIHIYLESRKTNSTNDKNYKNGKDKSSSGNPLWLLQSLMLSVLYGLFSDNENNVYIVIRQLNALNSLVKTSIKNKGPIFFSNNGEDEELYNKLNSHDNGTSLFSNNLNDEMRYKNNINMQSQTRIVFIIYRLTNFLLMMYNVPLTFSINDINQLAVTSKDEETLWNFKNYQEFQEFSHKNNKTLDDYLNHKNEPIIFRELLLTVIKFGISDSNISPEIEKKVTHQLQNLCKYGFNCLVHGIYEIKQYQEMKEVDTFKVLDYLTKFYPTNDGLGFNCFRLPANKDLEKIDYALLVDFTKISSIIDLKLLKEQSWLKNYQDLTQNYHRLLDAHSTGNPLNSINDYDYLKLADCCILVLKLILFKVEDSNSNSRNRSKNDPTSEINNKLNNNNNNNNDMNNNNSNGDQLISAFDTDFGYLNMDNNGYAKKEEFSRFTDDELRYDKENTMSYFDKHIKLDIFEEVEKSSNLIQAQMLFHAFSVLSIFSVYVMRKNDNNSSPFANTDLIFELNHRYSMVLRLLERLETFLKLRYQTSAGGGGGGVNNNNALSIKLEQEFTNLYLYNGNVLSSDHNTNTNTTNTITTTTTTTDNGTKQNQHHSQDFGLEKTLCILKMGENVLNYIYDLNLKVCVFKKLGDSLSEIRKYLIDNESTLNG</sequence>
<gene>
    <name evidence="1" type="primary">ADR1</name>
    <name evidence="1" type="ORF">GWM34_01976</name>
</gene>
<dbReference type="EMBL" id="JAENJO010000004">
    <property type="protein sequence ID" value="KAG8203033.1"/>
    <property type="molecule type" value="Genomic_DNA"/>
</dbReference>